<organism evidence="1 2">
    <name type="scientific">Gordonia otitidis (strain DSM 44809 / CCUG 52243 / JCM 12355 / NBRC 100426 / IFM 10032)</name>
    <dbReference type="NCBI Taxonomy" id="1108044"/>
    <lineage>
        <taxon>Bacteria</taxon>
        <taxon>Bacillati</taxon>
        <taxon>Actinomycetota</taxon>
        <taxon>Actinomycetes</taxon>
        <taxon>Mycobacteriales</taxon>
        <taxon>Gordoniaceae</taxon>
        <taxon>Gordonia</taxon>
    </lineage>
</organism>
<name>H5TS76_GORO1</name>
<dbReference type="EMBL" id="BAFB01000207">
    <property type="protein sequence ID" value="GAB36334.1"/>
    <property type="molecule type" value="Genomic_DNA"/>
</dbReference>
<protein>
    <submittedName>
        <fullName evidence="1">Uncharacterized protein</fullName>
    </submittedName>
</protein>
<dbReference type="Proteomes" id="UP000005038">
    <property type="component" value="Unassembled WGS sequence"/>
</dbReference>
<dbReference type="OrthoDB" id="9809275at2"/>
<sequence length="82" mass="9362">MARAKPKNYALEPAFLDELQAARRHYIEQEPRVWDALNGNLSEGVFIQMAARLGIEMMRQSPEALKSMWEHLPSTARGYDGT</sequence>
<gene>
    <name evidence="1" type="ORF">GOOTI_207_00190</name>
</gene>
<evidence type="ECO:0000313" key="2">
    <source>
        <dbReference type="Proteomes" id="UP000005038"/>
    </source>
</evidence>
<dbReference type="RefSeq" id="WP_007240516.1">
    <property type="nucleotide sequence ID" value="NZ_BAFB01000207.1"/>
</dbReference>
<proteinExistence type="predicted"/>
<dbReference type="STRING" id="1108044.GOOTI_207_00190"/>
<keyword evidence="2" id="KW-1185">Reference proteome</keyword>
<reference evidence="1" key="1">
    <citation type="submission" date="2012-02" db="EMBL/GenBank/DDBJ databases">
        <title>Whole genome shotgun sequence of Gordonia otitidis NBRC 100426.</title>
        <authorList>
            <person name="Yoshida I."/>
            <person name="Hosoyama A."/>
            <person name="Tsuchikane K."/>
            <person name="Katsumata H."/>
            <person name="Yamazaki S."/>
            <person name="Fujita N."/>
        </authorList>
    </citation>
    <scope>NUCLEOTIDE SEQUENCE [LARGE SCALE GENOMIC DNA]</scope>
    <source>
        <strain evidence="1">NBRC 100426</strain>
    </source>
</reference>
<accession>H5TS76</accession>
<evidence type="ECO:0000313" key="1">
    <source>
        <dbReference type="EMBL" id="GAB36334.1"/>
    </source>
</evidence>
<dbReference type="AlphaFoldDB" id="H5TS76"/>
<comment type="caution">
    <text evidence="1">The sequence shown here is derived from an EMBL/GenBank/DDBJ whole genome shotgun (WGS) entry which is preliminary data.</text>
</comment>